<reference evidence="1" key="1">
    <citation type="submission" date="2022-07" db="EMBL/GenBank/DDBJ databases">
        <title>Phylogenomic reconstructions and comparative analyses of Kickxellomycotina fungi.</title>
        <authorList>
            <person name="Reynolds N.K."/>
            <person name="Stajich J.E."/>
            <person name="Barry K."/>
            <person name="Grigoriev I.V."/>
            <person name="Crous P."/>
            <person name="Smith M.E."/>
        </authorList>
    </citation>
    <scope>NUCLEOTIDE SEQUENCE</scope>
    <source>
        <strain evidence="1">NRRL 5244</strain>
    </source>
</reference>
<evidence type="ECO:0000313" key="2">
    <source>
        <dbReference type="Proteomes" id="UP001150603"/>
    </source>
</evidence>
<accession>A0ACC1J0C6</accession>
<dbReference type="Proteomes" id="UP001150603">
    <property type="component" value="Unassembled WGS sequence"/>
</dbReference>
<sequence length="242" mass="26400">MRIGWVKKVKDEGVREQLIEELVSEHSELSDLDRMSVLVAQLELLDTQRHVLPHEASSGITEASAAKIINAADKLAALVDTSNLAIVLSNRQSASVVSEDEARARRDAAKSRNMLASALTSKCRALAFQVSADSSSDALKEYESAVAQLAKWSDTSSNPVPDITHLFAAVIPLHMCKSEYAQALMALSMWTKLAPMTRANAAGWKTVAVLQIQLLAKLGWSAWADNFKNRLFEECPGVRVPS</sequence>
<name>A0ACC1J0C6_9FUNG</name>
<evidence type="ECO:0000313" key="1">
    <source>
        <dbReference type="EMBL" id="KAJ1932653.1"/>
    </source>
</evidence>
<keyword evidence="2" id="KW-1185">Reference proteome</keyword>
<gene>
    <name evidence="1" type="ORF">FBU59_006299</name>
</gene>
<organism evidence="1 2">
    <name type="scientific">Linderina macrospora</name>
    <dbReference type="NCBI Taxonomy" id="4868"/>
    <lineage>
        <taxon>Eukaryota</taxon>
        <taxon>Fungi</taxon>
        <taxon>Fungi incertae sedis</taxon>
        <taxon>Zoopagomycota</taxon>
        <taxon>Kickxellomycotina</taxon>
        <taxon>Kickxellomycetes</taxon>
        <taxon>Kickxellales</taxon>
        <taxon>Kickxellaceae</taxon>
        <taxon>Linderina</taxon>
    </lineage>
</organism>
<comment type="caution">
    <text evidence="1">The sequence shown here is derived from an EMBL/GenBank/DDBJ whole genome shotgun (WGS) entry which is preliminary data.</text>
</comment>
<protein>
    <submittedName>
        <fullName evidence="1">Uncharacterized protein</fullName>
    </submittedName>
</protein>
<dbReference type="EMBL" id="JANBPW010005422">
    <property type="protein sequence ID" value="KAJ1932653.1"/>
    <property type="molecule type" value="Genomic_DNA"/>
</dbReference>
<proteinExistence type="predicted"/>